<feature type="transmembrane region" description="Helical" evidence="7">
    <location>
        <begin position="297"/>
        <end position="319"/>
    </location>
</feature>
<evidence type="ECO:0000256" key="1">
    <source>
        <dbReference type="ARBA" id="ARBA00004651"/>
    </source>
</evidence>
<dbReference type="InterPro" id="IPR011701">
    <property type="entry name" value="MFS"/>
</dbReference>
<evidence type="ECO:0000313" key="11">
    <source>
        <dbReference type="Proteomes" id="UP000660745"/>
    </source>
</evidence>
<feature type="transmembrane region" description="Helical" evidence="7">
    <location>
        <begin position="331"/>
        <end position="350"/>
    </location>
</feature>
<keyword evidence="4 7" id="KW-0812">Transmembrane</keyword>
<feature type="transmembrane region" description="Helical" evidence="7">
    <location>
        <begin position="67"/>
        <end position="85"/>
    </location>
</feature>
<feature type="transmembrane region" description="Helical" evidence="7">
    <location>
        <begin position="152"/>
        <end position="173"/>
    </location>
</feature>
<dbReference type="PANTHER" id="PTHR23514">
    <property type="entry name" value="BYPASS OF STOP CODON PROTEIN 6"/>
    <property type="match status" value="1"/>
</dbReference>
<gene>
    <name evidence="10" type="ORF">GCM10012278_14180</name>
</gene>
<comment type="caution">
    <text evidence="10">The sequence shown here is derived from an EMBL/GenBank/DDBJ whole genome shotgun (WGS) entry which is preliminary data.</text>
</comment>
<feature type="transmembrane region" description="Helical" evidence="7">
    <location>
        <begin position="194"/>
        <end position="220"/>
    </location>
</feature>
<dbReference type="AlphaFoldDB" id="A0A918A0U6"/>
<accession>A0A918A0U6</accession>
<dbReference type="Gene3D" id="1.20.1250.20">
    <property type="entry name" value="MFS general substrate transporter like domains"/>
    <property type="match status" value="1"/>
</dbReference>
<feature type="chain" id="PRO_5039182169" description="Major facilitator superfamily (MFS) profile domain-containing protein" evidence="8">
    <location>
        <begin position="21"/>
        <end position="387"/>
    </location>
</feature>
<feature type="transmembrane region" description="Helical" evidence="7">
    <location>
        <begin position="271"/>
        <end position="291"/>
    </location>
</feature>
<keyword evidence="5 7" id="KW-1133">Transmembrane helix</keyword>
<dbReference type="Pfam" id="PF07690">
    <property type="entry name" value="MFS_1"/>
    <property type="match status" value="1"/>
</dbReference>
<evidence type="ECO:0000256" key="4">
    <source>
        <dbReference type="ARBA" id="ARBA00022692"/>
    </source>
</evidence>
<dbReference type="EMBL" id="BMNK01000002">
    <property type="protein sequence ID" value="GGP03343.1"/>
    <property type="molecule type" value="Genomic_DNA"/>
</dbReference>
<feature type="transmembrane region" description="Helical" evidence="7">
    <location>
        <begin position="91"/>
        <end position="115"/>
    </location>
</feature>
<keyword evidence="3" id="KW-0813">Transport</keyword>
<dbReference type="PROSITE" id="PS50850">
    <property type="entry name" value="MFS"/>
    <property type="match status" value="1"/>
</dbReference>
<dbReference type="InterPro" id="IPR051788">
    <property type="entry name" value="MFS_Transporter"/>
</dbReference>
<feature type="domain" description="Major facilitator superfamily (MFS) profile" evidence="9">
    <location>
        <begin position="2"/>
        <end position="385"/>
    </location>
</feature>
<keyword evidence="8" id="KW-0732">Signal</keyword>
<name>A0A918A0U6_9ACTN</name>
<feature type="transmembrane region" description="Helical" evidence="7">
    <location>
        <begin position="240"/>
        <end position="259"/>
    </location>
</feature>
<dbReference type="SUPFAM" id="SSF103473">
    <property type="entry name" value="MFS general substrate transporter"/>
    <property type="match status" value="1"/>
</dbReference>
<dbReference type="Proteomes" id="UP000660745">
    <property type="component" value="Unassembled WGS sequence"/>
</dbReference>
<evidence type="ECO:0000259" key="9">
    <source>
        <dbReference type="PROSITE" id="PS50850"/>
    </source>
</evidence>
<evidence type="ECO:0000256" key="2">
    <source>
        <dbReference type="ARBA" id="ARBA00008335"/>
    </source>
</evidence>
<sequence length="387" mass="40328">MPVFLAYAVFVLVGMSAAVAGVLLPAQMADYGVDKPTIGITFFTFSAGFMLAGSTAGPLVHRFGTRLVLIAGGAAYVLAALYTGVRPPFVAFLAVQVLAGYGTGLLESVLNVFLARLPSATTLLNRLHAFFGVGALLGPLLAVWMLRFVPWQAVWVVLALVCVPLVAGFVMAYPRRDDDGVTHERTPVTPARSGLLATVLRSPAVLLACAFLAVYVGLEIGVGNWGFSYLVGEHALPELTAGYTVSGYWLGLTAGRFLISPIATRIGSTTTGMTYACLVGVAAAIGLAWLAPVAAVAAVGFVLLGFFLGPLFPTAMAVVPYLTEPRLVPTAIGVMNGLSVAGSAGLPWLAGAVAQGAGVWTLMPFVMVLALLQLLIWWLLVARMSTG</sequence>
<evidence type="ECO:0000256" key="3">
    <source>
        <dbReference type="ARBA" id="ARBA00022448"/>
    </source>
</evidence>
<keyword evidence="6 7" id="KW-0472">Membrane</keyword>
<comment type="subcellular location">
    <subcellularLocation>
        <location evidence="1">Cell membrane</location>
        <topology evidence="1">Multi-pass membrane protein</topology>
    </subcellularLocation>
</comment>
<organism evidence="10 11">
    <name type="scientific">Nonomuraea glycinis</name>
    <dbReference type="NCBI Taxonomy" id="2047744"/>
    <lineage>
        <taxon>Bacteria</taxon>
        <taxon>Bacillati</taxon>
        <taxon>Actinomycetota</taxon>
        <taxon>Actinomycetes</taxon>
        <taxon>Streptosporangiales</taxon>
        <taxon>Streptosporangiaceae</taxon>
        <taxon>Nonomuraea</taxon>
    </lineage>
</organism>
<reference evidence="10" key="1">
    <citation type="journal article" date="2014" name="Int. J. Syst. Evol. Microbiol.">
        <title>Complete genome sequence of Corynebacterium casei LMG S-19264T (=DSM 44701T), isolated from a smear-ripened cheese.</title>
        <authorList>
            <consortium name="US DOE Joint Genome Institute (JGI-PGF)"/>
            <person name="Walter F."/>
            <person name="Albersmeier A."/>
            <person name="Kalinowski J."/>
            <person name="Ruckert C."/>
        </authorList>
    </citation>
    <scope>NUCLEOTIDE SEQUENCE</scope>
    <source>
        <strain evidence="10">CGMCC 4.7430</strain>
    </source>
</reference>
<evidence type="ECO:0000313" key="10">
    <source>
        <dbReference type="EMBL" id="GGP03343.1"/>
    </source>
</evidence>
<dbReference type="PANTHER" id="PTHR23514:SF3">
    <property type="entry name" value="BYPASS OF STOP CODON PROTEIN 6"/>
    <property type="match status" value="1"/>
</dbReference>
<feature type="signal peptide" evidence="8">
    <location>
        <begin position="1"/>
        <end position="20"/>
    </location>
</feature>
<proteinExistence type="inferred from homology"/>
<feature type="transmembrane region" description="Helical" evidence="7">
    <location>
        <begin position="127"/>
        <end position="146"/>
    </location>
</feature>
<keyword evidence="11" id="KW-1185">Reference proteome</keyword>
<protein>
    <recommendedName>
        <fullName evidence="9">Major facilitator superfamily (MFS) profile domain-containing protein</fullName>
    </recommendedName>
</protein>
<dbReference type="InterPro" id="IPR036259">
    <property type="entry name" value="MFS_trans_sf"/>
</dbReference>
<evidence type="ECO:0000256" key="5">
    <source>
        <dbReference type="ARBA" id="ARBA00022989"/>
    </source>
</evidence>
<dbReference type="GO" id="GO:0005886">
    <property type="term" value="C:plasma membrane"/>
    <property type="evidence" value="ECO:0007669"/>
    <property type="project" value="UniProtKB-SubCell"/>
</dbReference>
<evidence type="ECO:0000256" key="7">
    <source>
        <dbReference type="SAM" id="Phobius"/>
    </source>
</evidence>
<comment type="similarity">
    <text evidence="2">Belongs to the major facilitator superfamily.</text>
</comment>
<feature type="transmembrane region" description="Helical" evidence="7">
    <location>
        <begin position="362"/>
        <end position="381"/>
    </location>
</feature>
<reference evidence="10" key="2">
    <citation type="submission" date="2020-09" db="EMBL/GenBank/DDBJ databases">
        <authorList>
            <person name="Sun Q."/>
            <person name="Zhou Y."/>
        </authorList>
    </citation>
    <scope>NUCLEOTIDE SEQUENCE</scope>
    <source>
        <strain evidence="10">CGMCC 4.7430</strain>
    </source>
</reference>
<dbReference type="InterPro" id="IPR020846">
    <property type="entry name" value="MFS_dom"/>
</dbReference>
<feature type="transmembrane region" description="Helical" evidence="7">
    <location>
        <begin position="37"/>
        <end position="60"/>
    </location>
</feature>
<evidence type="ECO:0000256" key="8">
    <source>
        <dbReference type="SAM" id="SignalP"/>
    </source>
</evidence>
<evidence type="ECO:0000256" key="6">
    <source>
        <dbReference type="ARBA" id="ARBA00023136"/>
    </source>
</evidence>
<dbReference type="GO" id="GO:0022857">
    <property type="term" value="F:transmembrane transporter activity"/>
    <property type="evidence" value="ECO:0007669"/>
    <property type="project" value="InterPro"/>
</dbReference>